<evidence type="ECO:0000256" key="1">
    <source>
        <dbReference type="SAM" id="MobiDB-lite"/>
    </source>
</evidence>
<protein>
    <submittedName>
        <fullName evidence="2">Uncharacterized protein</fullName>
    </submittedName>
</protein>
<dbReference type="AlphaFoldDB" id="I0YIU5"/>
<dbReference type="RefSeq" id="XP_005642858.1">
    <property type="nucleotide sequence ID" value="XM_005642801.1"/>
</dbReference>
<sequence length="136" mass="15123">MNTGEWNWHDSAPKQKHDPEAGGHTVDPYNPMSLFRQYMRYRPAITSAAGRGGLPEEPDRAGHGQVTGNQERNPFQFLTQRPRGPRRRGVRQPARPRPRPALSFPFVSLRGGVVLECGGRGVRGTRDPGGRGCGRR</sequence>
<dbReference type="EMBL" id="AGSI01000024">
    <property type="protein sequence ID" value="EIE18314.1"/>
    <property type="molecule type" value="Genomic_DNA"/>
</dbReference>
<dbReference type="GeneID" id="17036380"/>
<accession>I0YIU5</accession>
<evidence type="ECO:0000313" key="2">
    <source>
        <dbReference type="EMBL" id="EIE18314.1"/>
    </source>
</evidence>
<feature type="compositionally biased region" description="Polar residues" evidence="1">
    <location>
        <begin position="66"/>
        <end position="79"/>
    </location>
</feature>
<evidence type="ECO:0000313" key="3">
    <source>
        <dbReference type="Proteomes" id="UP000007264"/>
    </source>
</evidence>
<reference evidence="2 3" key="1">
    <citation type="journal article" date="2012" name="Genome Biol.">
        <title>The genome of the polar eukaryotic microalga coccomyxa subellipsoidea reveals traits of cold adaptation.</title>
        <authorList>
            <person name="Blanc G."/>
            <person name="Agarkova I."/>
            <person name="Grimwood J."/>
            <person name="Kuo A."/>
            <person name="Brueggeman A."/>
            <person name="Dunigan D."/>
            <person name="Gurnon J."/>
            <person name="Ladunga I."/>
            <person name="Lindquist E."/>
            <person name="Lucas S."/>
            <person name="Pangilinan J."/>
            <person name="Proschold T."/>
            <person name="Salamov A."/>
            <person name="Schmutz J."/>
            <person name="Weeks D."/>
            <person name="Yamada T."/>
            <person name="Claverie J.M."/>
            <person name="Grigoriev I."/>
            <person name="Van Etten J."/>
            <person name="Lomsadze A."/>
            <person name="Borodovsky M."/>
        </authorList>
    </citation>
    <scope>NUCLEOTIDE SEQUENCE [LARGE SCALE GENOMIC DNA]</scope>
    <source>
        <strain evidence="2 3">C-169</strain>
    </source>
</reference>
<organism evidence="2 3">
    <name type="scientific">Coccomyxa subellipsoidea (strain C-169)</name>
    <name type="common">Green microalga</name>
    <dbReference type="NCBI Taxonomy" id="574566"/>
    <lineage>
        <taxon>Eukaryota</taxon>
        <taxon>Viridiplantae</taxon>
        <taxon>Chlorophyta</taxon>
        <taxon>core chlorophytes</taxon>
        <taxon>Trebouxiophyceae</taxon>
        <taxon>Trebouxiophyceae incertae sedis</taxon>
        <taxon>Coccomyxaceae</taxon>
        <taxon>Coccomyxa</taxon>
        <taxon>Coccomyxa subellipsoidea</taxon>
    </lineage>
</organism>
<feature type="compositionally biased region" description="Basic and acidic residues" evidence="1">
    <location>
        <begin position="7"/>
        <end position="21"/>
    </location>
</feature>
<gene>
    <name evidence="2" type="ORF">COCSUDRAFT_60284</name>
</gene>
<dbReference type="Proteomes" id="UP000007264">
    <property type="component" value="Unassembled WGS sequence"/>
</dbReference>
<keyword evidence="3" id="KW-1185">Reference proteome</keyword>
<feature type="compositionally biased region" description="Basic residues" evidence="1">
    <location>
        <begin position="83"/>
        <end position="98"/>
    </location>
</feature>
<dbReference type="KEGG" id="csl:COCSUDRAFT_60284"/>
<name>I0YIU5_COCSC</name>
<feature type="region of interest" description="Disordered" evidence="1">
    <location>
        <begin position="46"/>
        <end position="103"/>
    </location>
</feature>
<comment type="caution">
    <text evidence="2">The sequence shown here is derived from an EMBL/GenBank/DDBJ whole genome shotgun (WGS) entry which is preliminary data.</text>
</comment>
<feature type="region of interest" description="Disordered" evidence="1">
    <location>
        <begin position="1"/>
        <end position="29"/>
    </location>
</feature>
<proteinExistence type="predicted"/>